<evidence type="ECO:0008006" key="3">
    <source>
        <dbReference type="Google" id="ProtNLM"/>
    </source>
</evidence>
<evidence type="ECO:0000313" key="1">
    <source>
        <dbReference type="EMBL" id="GGM01849.1"/>
    </source>
</evidence>
<dbReference type="RefSeq" id="WP_028287675.1">
    <property type="nucleotide sequence ID" value="NZ_BMLF01000002.1"/>
</dbReference>
<dbReference type="Proteomes" id="UP000649829">
    <property type="component" value="Unassembled WGS sequence"/>
</dbReference>
<dbReference type="InterPro" id="IPR012441">
    <property type="entry name" value="DUF1643"/>
</dbReference>
<gene>
    <name evidence="1" type="ORF">GCM10011534_24570</name>
</gene>
<reference evidence="1" key="2">
    <citation type="submission" date="2020-09" db="EMBL/GenBank/DDBJ databases">
        <authorList>
            <person name="Sun Q."/>
            <person name="Zhou Y."/>
        </authorList>
    </citation>
    <scope>NUCLEOTIDE SEQUENCE</scope>
    <source>
        <strain evidence="1">CGMCC 1.6293</strain>
    </source>
</reference>
<dbReference type="AlphaFoldDB" id="A0A917SWU7"/>
<protein>
    <recommendedName>
        <fullName evidence="3">DUF1643 domain-containing protein</fullName>
    </recommendedName>
</protein>
<accession>A0A917SWU7</accession>
<keyword evidence="2" id="KW-1185">Reference proteome</keyword>
<organism evidence="1 2">
    <name type="scientific">Pseudooceanicola nanhaiensis</name>
    <dbReference type="NCBI Taxonomy" id="375761"/>
    <lineage>
        <taxon>Bacteria</taxon>
        <taxon>Pseudomonadati</taxon>
        <taxon>Pseudomonadota</taxon>
        <taxon>Alphaproteobacteria</taxon>
        <taxon>Rhodobacterales</taxon>
        <taxon>Paracoccaceae</taxon>
        <taxon>Pseudooceanicola</taxon>
    </lineage>
</organism>
<name>A0A917SWU7_9RHOB</name>
<comment type="caution">
    <text evidence="1">The sequence shown here is derived from an EMBL/GenBank/DDBJ whole genome shotgun (WGS) entry which is preliminary data.</text>
</comment>
<reference evidence="1" key="1">
    <citation type="journal article" date="2014" name="Int. J. Syst. Evol. Microbiol.">
        <title>Complete genome sequence of Corynebacterium casei LMG S-19264T (=DSM 44701T), isolated from a smear-ripened cheese.</title>
        <authorList>
            <consortium name="US DOE Joint Genome Institute (JGI-PGF)"/>
            <person name="Walter F."/>
            <person name="Albersmeier A."/>
            <person name="Kalinowski J."/>
            <person name="Ruckert C."/>
        </authorList>
    </citation>
    <scope>NUCLEOTIDE SEQUENCE</scope>
    <source>
        <strain evidence="1">CGMCC 1.6293</strain>
    </source>
</reference>
<dbReference type="Pfam" id="PF07799">
    <property type="entry name" value="DUF1643"/>
    <property type="match status" value="1"/>
</dbReference>
<proteinExistence type="predicted"/>
<sequence>MTAALVERTHAAHGLRSRAVYSDCGAYRYLLEREWDAGTGRMAFVMLNPSTASELANDPTVERCERRARAMGFAAFRVVNLFAYRATVPADLRQAAAPEGPGNDAALEAACDWADLVLAAWGVHGAHRGAGPALAQRLRGRGRALHHLGLTRDGHPRHPLYVPYRVVPQPWV</sequence>
<dbReference type="EMBL" id="BMLF01000002">
    <property type="protein sequence ID" value="GGM01849.1"/>
    <property type="molecule type" value="Genomic_DNA"/>
</dbReference>
<evidence type="ECO:0000313" key="2">
    <source>
        <dbReference type="Proteomes" id="UP000649829"/>
    </source>
</evidence>